<evidence type="ECO:0000256" key="2">
    <source>
        <dbReference type="SAM" id="SignalP"/>
    </source>
</evidence>
<evidence type="ECO:0000313" key="5">
    <source>
        <dbReference type="Proteomes" id="UP000252707"/>
    </source>
</evidence>
<dbReference type="InterPro" id="IPR025392">
    <property type="entry name" value="DUF4124"/>
</dbReference>
<keyword evidence="5" id="KW-1185">Reference proteome</keyword>
<dbReference type="Proteomes" id="UP000252707">
    <property type="component" value="Unassembled WGS sequence"/>
</dbReference>
<dbReference type="AlphaFoldDB" id="A0A369BXN0"/>
<gene>
    <name evidence="4" type="ORF">DFQ59_11099</name>
</gene>
<proteinExistence type="predicted"/>
<reference evidence="4 5" key="1">
    <citation type="submission" date="2018-07" db="EMBL/GenBank/DDBJ databases">
        <title>Genomic Encyclopedia of Type Strains, Phase IV (KMG-IV): sequencing the most valuable type-strain genomes for metagenomic binning, comparative biology and taxonomic classification.</title>
        <authorList>
            <person name="Goeker M."/>
        </authorList>
    </citation>
    <scope>NUCLEOTIDE SEQUENCE [LARGE SCALE GENOMIC DNA]</scope>
    <source>
        <strain evidence="4 5">DSM 26407</strain>
    </source>
</reference>
<sequence length="148" mass="16356">MPRAIALLLLVLAVPAGAGDIYRWTDAQGQVHFGDRPPAGAGEALPLTSRPTPPAPEPDAGARRARQDRLLRAFETERRERAEQAAAARAETERRERNCRIARERLEGVRSAAYLFRRDESGERAILDATERAAAEAETEALVARWCD</sequence>
<feature type="region of interest" description="Disordered" evidence="1">
    <location>
        <begin position="33"/>
        <end position="66"/>
    </location>
</feature>
<feature type="chain" id="PRO_5017025763" evidence="2">
    <location>
        <begin position="19"/>
        <end position="148"/>
    </location>
</feature>
<evidence type="ECO:0000259" key="3">
    <source>
        <dbReference type="Pfam" id="PF13511"/>
    </source>
</evidence>
<evidence type="ECO:0000313" key="4">
    <source>
        <dbReference type="EMBL" id="RCX26389.1"/>
    </source>
</evidence>
<protein>
    <submittedName>
        <fullName evidence="4">Uncharacterized protein DUF4124</fullName>
    </submittedName>
</protein>
<feature type="signal peptide" evidence="2">
    <location>
        <begin position="1"/>
        <end position="18"/>
    </location>
</feature>
<feature type="domain" description="DUF4124" evidence="3">
    <location>
        <begin position="8"/>
        <end position="62"/>
    </location>
</feature>
<accession>A0A369BXN0</accession>
<dbReference type="OrthoDB" id="7062774at2"/>
<evidence type="ECO:0000256" key="1">
    <source>
        <dbReference type="SAM" id="MobiDB-lite"/>
    </source>
</evidence>
<name>A0A369BXN0_9GAMM</name>
<dbReference type="Pfam" id="PF13511">
    <property type="entry name" value="DUF4124"/>
    <property type="match status" value="1"/>
</dbReference>
<keyword evidence="2" id="KW-0732">Signal</keyword>
<organism evidence="4 5">
    <name type="scientific">Thioalbus denitrificans</name>
    <dbReference type="NCBI Taxonomy" id="547122"/>
    <lineage>
        <taxon>Bacteria</taxon>
        <taxon>Pseudomonadati</taxon>
        <taxon>Pseudomonadota</taxon>
        <taxon>Gammaproteobacteria</taxon>
        <taxon>Chromatiales</taxon>
        <taxon>Ectothiorhodospiraceae</taxon>
        <taxon>Thioalbus</taxon>
    </lineage>
</organism>
<dbReference type="RefSeq" id="WP_114280804.1">
    <property type="nucleotide sequence ID" value="NZ_QPJY01000010.1"/>
</dbReference>
<dbReference type="EMBL" id="QPJY01000010">
    <property type="protein sequence ID" value="RCX26389.1"/>
    <property type="molecule type" value="Genomic_DNA"/>
</dbReference>
<comment type="caution">
    <text evidence="4">The sequence shown here is derived from an EMBL/GenBank/DDBJ whole genome shotgun (WGS) entry which is preliminary data.</text>
</comment>